<organism evidence="1">
    <name type="scientific">marine sediment metagenome</name>
    <dbReference type="NCBI Taxonomy" id="412755"/>
    <lineage>
        <taxon>unclassified sequences</taxon>
        <taxon>metagenomes</taxon>
        <taxon>ecological metagenomes</taxon>
    </lineage>
</organism>
<dbReference type="AlphaFoldDB" id="A0A0F9M7V9"/>
<gene>
    <name evidence="1" type="ORF">LCGC14_1188330</name>
</gene>
<sequence>MSTDLLPCPYCGSEAEIHSFYGSNSDKVLYIPRCTSDTCIGHHHHKSYTSKAEAIAAWNRRFVGLDKNEDKVYAGDKVKYQPEDWKQLSLIGHIVKQELPYHGYHIVREDDNRVVINAFLPEDIELIQEAKNEH</sequence>
<dbReference type="Pfam" id="PF14354">
    <property type="entry name" value="Lar_restr_allev"/>
    <property type="match status" value="1"/>
</dbReference>
<evidence type="ECO:0008006" key="2">
    <source>
        <dbReference type="Google" id="ProtNLM"/>
    </source>
</evidence>
<name>A0A0F9M7V9_9ZZZZ</name>
<dbReference type="EMBL" id="LAZR01006008">
    <property type="protein sequence ID" value="KKM95431.1"/>
    <property type="molecule type" value="Genomic_DNA"/>
</dbReference>
<reference evidence="1" key="1">
    <citation type="journal article" date="2015" name="Nature">
        <title>Complex archaea that bridge the gap between prokaryotes and eukaryotes.</title>
        <authorList>
            <person name="Spang A."/>
            <person name="Saw J.H."/>
            <person name="Jorgensen S.L."/>
            <person name="Zaremba-Niedzwiedzka K."/>
            <person name="Martijn J."/>
            <person name="Lind A.E."/>
            <person name="van Eijk R."/>
            <person name="Schleper C."/>
            <person name="Guy L."/>
            <person name="Ettema T.J."/>
        </authorList>
    </citation>
    <scope>NUCLEOTIDE SEQUENCE</scope>
</reference>
<evidence type="ECO:0000313" key="1">
    <source>
        <dbReference type="EMBL" id="KKM95431.1"/>
    </source>
</evidence>
<accession>A0A0F9M7V9</accession>
<protein>
    <recommendedName>
        <fullName evidence="2">Restriction alleviation protein, Lar family</fullName>
    </recommendedName>
</protein>
<proteinExistence type="predicted"/>
<comment type="caution">
    <text evidence="1">The sequence shown here is derived from an EMBL/GenBank/DDBJ whole genome shotgun (WGS) entry which is preliminary data.</text>
</comment>